<keyword evidence="3" id="KW-1185">Reference proteome</keyword>
<dbReference type="GeneTree" id="ENSGT01150000287543"/>
<dbReference type="AlphaFoldDB" id="A0A3B3CRK5"/>
<dbReference type="InterPro" id="IPR016186">
    <property type="entry name" value="C-type_lectin-like/link_sf"/>
</dbReference>
<dbReference type="Proteomes" id="UP000261560">
    <property type="component" value="Unplaced"/>
</dbReference>
<organism evidence="2 3">
    <name type="scientific">Oryzias melastigma</name>
    <name type="common">Marine medaka</name>
    <dbReference type="NCBI Taxonomy" id="30732"/>
    <lineage>
        <taxon>Eukaryota</taxon>
        <taxon>Metazoa</taxon>
        <taxon>Chordata</taxon>
        <taxon>Craniata</taxon>
        <taxon>Vertebrata</taxon>
        <taxon>Euteleostomi</taxon>
        <taxon>Actinopterygii</taxon>
        <taxon>Neopterygii</taxon>
        <taxon>Teleostei</taxon>
        <taxon>Neoteleostei</taxon>
        <taxon>Acanthomorphata</taxon>
        <taxon>Ovalentaria</taxon>
        <taxon>Atherinomorphae</taxon>
        <taxon>Beloniformes</taxon>
        <taxon>Adrianichthyidae</taxon>
        <taxon>Oryziinae</taxon>
        <taxon>Oryzias</taxon>
    </lineage>
</organism>
<evidence type="ECO:0000259" key="1">
    <source>
        <dbReference type="PROSITE" id="PS50041"/>
    </source>
</evidence>
<sequence>CKRFFFSNLKLKIVTITTELGHFCPFTCQLYDYHFVNESMKWTEAQQFCRKHFTDLATVTNRTDLETLKTLKGNSRGAWIGLHYEAGVSETFHWSQPGLEFNKTDANWNVGEPNGGKDETCVALCEGCKWVDLLNTKKLNVTKMVEMFNLQIRKCT</sequence>
<protein>
    <recommendedName>
        <fullName evidence="1">C-type lectin domain-containing protein</fullName>
    </recommendedName>
</protein>
<accession>A0A3B3CRK5</accession>
<dbReference type="PaxDb" id="30732-ENSOMEP00000020216"/>
<dbReference type="InterPro" id="IPR016187">
    <property type="entry name" value="CTDL_fold"/>
</dbReference>
<proteinExistence type="predicted"/>
<dbReference type="STRING" id="30732.ENSOMEP00000020216"/>
<evidence type="ECO:0000313" key="2">
    <source>
        <dbReference type="Ensembl" id="ENSOMEP00000020216.1"/>
    </source>
</evidence>
<dbReference type="SMART" id="SM00034">
    <property type="entry name" value="CLECT"/>
    <property type="match status" value="1"/>
</dbReference>
<reference evidence="2" key="1">
    <citation type="submission" date="2025-08" db="UniProtKB">
        <authorList>
            <consortium name="Ensembl"/>
        </authorList>
    </citation>
    <scope>IDENTIFICATION</scope>
</reference>
<name>A0A3B3CRK5_ORYME</name>
<feature type="domain" description="C-type lectin" evidence="1">
    <location>
        <begin position="33"/>
        <end position="132"/>
    </location>
</feature>
<dbReference type="PANTHER" id="PTHR45784:SF3">
    <property type="entry name" value="C-TYPE LECTIN DOMAIN FAMILY 4 MEMBER K-LIKE-RELATED"/>
    <property type="match status" value="1"/>
</dbReference>
<dbReference type="OMA" id="LMREGNG"/>
<reference evidence="2" key="2">
    <citation type="submission" date="2025-09" db="UniProtKB">
        <authorList>
            <consortium name="Ensembl"/>
        </authorList>
    </citation>
    <scope>IDENTIFICATION</scope>
</reference>
<dbReference type="SUPFAM" id="SSF56436">
    <property type="entry name" value="C-type lectin-like"/>
    <property type="match status" value="1"/>
</dbReference>
<dbReference type="InterPro" id="IPR001304">
    <property type="entry name" value="C-type_lectin-like"/>
</dbReference>
<dbReference type="Pfam" id="PF00059">
    <property type="entry name" value="Lectin_C"/>
    <property type="match status" value="1"/>
</dbReference>
<dbReference type="Gene3D" id="3.10.100.10">
    <property type="entry name" value="Mannose-Binding Protein A, subunit A"/>
    <property type="match status" value="1"/>
</dbReference>
<dbReference type="Ensembl" id="ENSOMET00000029654.1">
    <property type="protein sequence ID" value="ENSOMEP00000020216.1"/>
    <property type="gene ID" value="ENSOMEG00000022063.1"/>
</dbReference>
<dbReference type="PANTHER" id="PTHR45784">
    <property type="entry name" value="C-TYPE LECTIN DOMAIN FAMILY 20 MEMBER A-RELATED"/>
    <property type="match status" value="1"/>
</dbReference>
<dbReference type="PROSITE" id="PS50041">
    <property type="entry name" value="C_TYPE_LECTIN_2"/>
    <property type="match status" value="1"/>
</dbReference>
<evidence type="ECO:0000313" key="3">
    <source>
        <dbReference type="Proteomes" id="UP000261560"/>
    </source>
</evidence>